<protein>
    <recommendedName>
        <fullName evidence="2 5">Acylphosphatase</fullName>
        <ecNumber evidence="2 5">3.6.1.7</ecNumber>
    </recommendedName>
</protein>
<keyword evidence="10" id="KW-1185">Reference proteome</keyword>
<evidence type="ECO:0000256" key="6">
    <source>
        <dbReference type="RuleBase" id="RU000553"/>
    </source>
</evidence>
<sequence length="93" mass="10280">MTYHSFHFFVSGRVQGVSFRAFAKRAAQEGGIVGWVRNHPSGDVEGVAQGPADALAKFKKALEVGPKQAHVTNVHITDEKKVDQPEYRGFEVR</sequence>
<evidence type="ECO:0000256" key="2">
    <source>
        <dbReference type="ARBA" id="ARBA00012150"/>
    </source>
</evidence>
<dbReference type="InterPro" id="IPR036046">
    <property type="entry name" value="Acylphosphatase-like_dom_sf"/>
</dbReference>
<organism evidence="9 10">
    <name type="scientific">Obba rivulosa</name>
    <dbReference type="NCBI Taxonomy" id="1052685"/>
    <lineage>
        <taxon>Eukaryota</taxon>
        <taxon>Fungi</taxon>
        <taxon>Dikarya</taxon>
        <taxon>Basidiomycota</taxon>
        <taxon>Agaricomycotina</taxon>
        <taxon>Agaricomycetes</taxon>
        <taxon>Polyporales</taxon>
        <taxon>Gelatoporiaceae</taxon>
        <taxon>Obba</taxon>
    </lineage>
</organism>
<evidence type="ECO:0000256" key="3">
    <source>
        <dbReference type="ARBA" id="ARBA00022801"/>
    </source>
</evidence>
<name>A0A8E2DPQ9_9APHY</name>
<evidence type="ECO:0000256" key="5">
    <source>
        <dbReference type="PROSITE-ProRule" id="PRU00520"/>
    </source>
</evidence>
<dbReference type="PANTHER" id="PTHR10029:SF3">
    <property type="entry name" value="ACYLPHOSPHATASE-RELATED"/>
    <property type="match status" value="1"/>
</dbReference>
<dbReference type="Pfam" id="PF00708">
    <property type="entry name" value="Acylphosphatase"/>
    <property type="match status" value="1"/>
</dbReference>
<feature type="active site" evidence="5">
    <location>
        <position position="38"/>
    </location>
</feature>
<dbReference type="InterPro" id="IPR017968">
    <property type="entry name" value="Acylphosphatase_CS"/>
</dbReference>
<dbReference type="PANTHER" id="PTHR10029">
    <property type="entry name" value="ACYLPHOSPHATASE"/>
    <property type="match status" value="1"/>
</dbReference>
<evidence type="ECO:0000256" key="4">
    <source>
        <dbReference type="ARBA" id="ARBA00047645"/>
    </source>
</evidence>
<evidence type="ECO:0000313" key="9">
    <source>
        <dbReference type="EMBL" id="OCH93505.1"/>
    </source>
</evidence>
<dbReference type="GO" id="GO:0003998">
    <property type="term" value="F:acylphosphatase activity"/>
    <property type="evidence" value="ECO:0007669"/>
    <property type="project" value="UniProtKB-EC"/>
</dbReference>
<proteinExistence type="inferred from homology"/>
<dbReference type="Proteomes" id="UP000250043">
    <property type="component" value="Unassembled WGS sequence"/>
</dbReference>
<keyword evidence="3 5" id="KW-0378">Hydrolase</keyword>
<dbReference type="SUPFAM" id="SSF54975">
    <property type="entry name" value="Acylphosphatase/BLUF domain-like"/>
    <property type="match status" value="1"/>
</dbReference>
<dbReference type="OrthoDB" id="7961613at2759"/>
<evidence type="ECO:0000256" key="1">
    <source>
        <dbReference type="ARBA" id="ARBA00005614"/>
    </source>
</evidence>
<evidence type="ECO:0000313" key="10">
    <source>
        <dbReference type="Proteomes" id="UP000250043"/>
    </source>
</evidence>
<feature type="active site" evidence="5">
    <location>
        <position position="20"/>
    </location>
</feature>
<evidence type="ECO:0000259" key="8">
    <source>
        <dbReference type="PROSITE" id="PS51160"/>
    </source>
</evidence>
<dbReference type="AlphaFoldDB" id="A0A8E2DPQ9"/>
<dbReference type="EMBL" id="KV722354">
    <property type="protein sequence ID" value="OCH93505.1"/>
    <property type="molecule type" value="Genomic_DNA"/>
</dbReference>
<dbReference type="PROSITE" id="PS00150">
    <property type="entry name" value="ACYLPHOSPHATASE_1"/>
    <property type="match status" value="1"/>
</dbReference>
<comment type="similarity">
    <text evidence="1 7">Belongs to the acylphosphatase family.</text>
</comment>
<feature type="domain" description="Acylphosphatase-like" evidence="8">
    <location>
        <begin position="5"/>
        <end position="93"/>
    </location>
</feature>
<dbReference type="InterPro" id="IPR001792">
    <property type="entry name" value="Acylphosphatase-like_dom"/>
</dbReference>
<dbReference type="Gene3D" id="3.30.70.100">
    <property type="match status" value="1"/>
</dbReference>
<dbReference type="InterPro" id="IPR020456">
    <property type="entry name" value="Acylphosphatase"/>
</dbReference>
<dbReference type="PROSITE" id="PS51160">
    <property type="entry name" value="ACYLPHOSPHATASE_3"/>
    <property type="match status" value="1"/>
</dbReference>
<reference evidence="9 10" key="1">
    <citation type="submission" date="2016-07" db="EMBL/GenBank/DDBJ databases">
        <title>Draft genome of the white-rot fungus Obba rivulosa 3A-2.</title>
        <authorList>
            <consortium name="DOE Joint Genome Institute"/>
            <person name="Miettinen O."/>
            <person name="Riley R."/>
            <person name="Acob R."/>
            <person name="Barry K."/>
            <person name="Cullen D."/>
            <person name="De Vries R."/>
            <person name="Hainaut M."/>
            <person name="Hatakka A."/>
            <person name="Henrissat B."/>
            <person name="Hilden K."/>
            <person name="Kuo R."/>
            <person name="Labutti K."/>
            <person name="Lipzen A."/>
            <person name="Makela M.R."/>
            <person name="Sandor L."/>
            <person name="Spatafora J.W."/>
            <person name="Grigoriev I.V."/>
            <person name="Hibbett D.S."/>
        </authorList>
    </citation>
    <scope>NUCLEOTIDE SEQUENCE [LARGE SCALE GENOMIC DNA]</scope>
    <source>
        <strain evidence="9 10">3A-2</strain>
    </source>
</reference>
<gene>
    <name evidence="9" type="ORF">OBBRIDRAFT_885488</name>
</gene>
<comment type="catalytic activity">
    <reaction evidence="4 5 6">
        <text>an acyl phosphate + H2O = a carboxylate + phosphate + H(+)</text>
        <dbReference type="Rhea" id="RHEA:14965"/>
        <dbReference type="ChEBI" id="CHEBI:15377"/>
        <dbReference type="ChEBI" id="CHEBI:15378"/>
        <dbReference type="ChEBI" id="CHEBI:29067"/>
        <dbReference type="ChEBI" id="CHEBI:43474"/>
        <dbReference type="ChEBI" id="CHEBI:59918"/>
        <dbReference type="EC" id="3.6.1.7"/>
    </reaction>
</comment>
<dbReference type="PRINTS" id="PR00112">
    <property type="entry name" value="ACYLPHPHTASE"/>
</dbReference>
<dbReference type="PROSITE" id="PS00151">
    <property type="entry name" value="ACYLPHOSPHATASE_2"/>
    <property type="match status" value="1"/>
</dbReference>
<dbReference type="EC" id="3.6.1.7" evidence="2 5"/>
<evidence type="ECO:0000256" key="7">
    <source>
        <dbReference type="RuleBase" id="RU004168"/>
    </source>
</evidence>
<accession>A0A8E2DPQ9</accession>